<dbReference type="Gene3D" id="1.10.8.10">
    <property type="entry name" value="DNA helicase RuvA subunit, C-terminal domain"/>
    <property type="match status" value="3"/>
</dbReference>
<feature type="region of interest" description="Disordered" evidence="1">
    <location>
        <begin position="167"/>
        <end position="192"/>
    </location>
</feature>
<feature type="region of interest" description="Disordered" evidence="1">
    <location>
        <begin position="356"/>
        <end position="385"/>
    </location>
</feature>
<accession>A0AA86P4D0</accession>
<evidence type="ECO:0000313" key="3">
    <source>
        <dbReference type="EMBL" id="CAL6107437.1"/>
    </source>
</evidence>
<organism evidence="2">
    <name type="scientific">Hexamita inflata</name>
    <dbReference type="NCBI Taxonomy" id="28002"/>
    <lineage>
        <taxon>Eukaryota</taxon>
        <taxon>Metamonada</taxon>
        <taxon>Diplomonadida</taxon>
        <taxon>Hexamitidae</taxon>
        <taxon>Hexamitinae</taxon>
        <taxon>Hexamita</taxon>
    </lineage>
</organism>
<feature type="compositionally biased region" description="Polar residues" evidence="1">
    <location>
        <begin position="356"/>
        <end position="371"/>
    </location>
</feature>
<sequence length="745" mass="88367">MNQNILQQFIQVTHCSEQQATRFLRMNNNEIQDAMNAFYESNEEPENAPVIQQPQPNNKVIEQMMEATQTSREQAIRYLMDNFNNVNEAAFAFLESGEKPLNIIQEQPSEQTINKMIKLTNTSREQAIRFLMDNLNKVDEAANAFHDSGEKQLGNNPVQDNLWWEKQQREQKQREHYQQREPINEKEEEYKPFQPKLKEQNKNVNKFFNKNNDLVKFQETLKTDYQTAQKYLKGNDFEKAVQNFQNDQKEEENRRKKLQEIEMQKQFENDLMQQNQKEKKQRIDRNGQYQQIDQRTDNQYQQSTQFNEEKYNNGQRNSINSNAPQSMENDCDQRNSYQNQYQEYNYYENEQNNTRLYTPKRNTNNNCDSCGQQSQNQQQQNQTETQQLDYETLQKQIELNNILFQQLFGDQNYNFALQQQRIPTVLAESTPQNIYLPQPIQQQTHFKQIQENTKVQIEGNSSQQQDGNKSNSPSIIIETSESSSFTIDLESSDEQTNNKQENKQLQSVFCLDETVLNMSTQSQNIEKKEQYNKKQQTINITLNNDQIKQTQQYQNQQINVQVNSSYHFILFLEQKLNIKTFQFLVTQPQIIQVDQKEDITLIVKTELFDQVNQIIKQYITIDSLSDSLHYNNANNETNNQTQNLPCYQLNKYNQIREQFGNFYAQIQRQNQTYENNVIIQKDLNEAPKLEATIELISENTEATIEQNSKQYVIKFNDNQASNIQSILNLQPEIVYRNQKQKIINE</sequence>
<protein>
    <submittedName>
        <fullName evidence="2">UBA-like superfamily</fullName>
    </submittedName>
    <submittedName>
        <fullName evidence="3">UBA-like_superfamily</fullName>
    </submittedName>
</protein>
<reference evidence="2" key="1">
    <citation type="submission" date="2023-06" db="EMBL/GenBank/DDBJ databases">
        <authorList>
            <person name="Kurt Z."/>
        </authorList>
    </citation>
    <scope>NUCLEOTIDE SEQUENCE</scope>
</reference>
<feature type="compositionally biased region" description="Low complexity" evidence="1">
    <location>
        <begin position="372"/>
        <end position="385"/>
    </location>
</feature>
<feature type="compositionally biased region" description="Polar residues" evidence="1">
    <location>
        <begin position="287"/>
        <end position="328"/>
    </location>
</feature>
<comment type="caution">
    <text evidence="2">The sequence shown here is derived from an EMBL/GenBank/DDBJ whole genome shotgun (WGS) entry which is preliminary data.</text>
</comment>
<reference evidence="3 4" key="2">
    <citation type="submission" date="2024-07" db="EMBL/GenBank/DDBJ databases">
        <authorList>
            <person name="Akdeniz Z."/>
        </authorList>
    </citation>
    <scope>NUCLEOTIDE SEQUENCE [LARGE SCALE GENOMIC DNA]</scope>
</reference>
<evidence type="ECO:0000313" key="2">
    <source>
        <dbReference type="EMBL" id="CAI9932032.1"/>
    </source>
</evidence>
<dbReference type="EMBL" id="CAXDID020000635">
    <property type="protein sequence ID" value="CAL6107437.1"/>
    <property type="molecule type" value="Genomic_DNA"/>
</dbReference>
<evidence type="ECO:0000313" key="4">
    <source>
        <dbReference type="Proteomes" id="UP001642409"/>
    </source>
</evidence>
<dbReference type="AlphaFoldDB" id="A0AA86P4D0"/>
<evidence type="ECO:0000256" key="1">
    <source>
        <dbReference type="SAM" id="MobiDB-lite"/>
    </source>
</evidence>
<dbReference type="EMBL" id="CATOUU010000501">
    <property type="protein sequence ID" value="CAI9932032.1"/>
    <property type="molecule type" value="Genomic_DNA"/>
</dbReference>
<dbReference type="Pfam" id="PF14555">
    <property type="entry name" value="UBA_4"/>
    <property type="match status" value="2"/>
</dbReference>
<dbReference type="Proteomes" id="UP001642409">
    <property type="component" value="Unassembled WGS sequence"/>
</dbReference>
<feature type="region of interest" description="Disordered" evidence="1">
    <location>
        <begin position="273"/>
        <end position="333"/>
    </location>
</feature>
<dbReference type="InterPro" id="IPR009060">
    <property type="entry name" value="UBA-like_sf"/>
</dbReference>
<feature type="compositionally biased region" description="Basic and acidic residues" evidence="1">
    <location>
        <begin position="276"/>
        <end position="285"/>
    </location>
</feature>
<dbReference type="SUPFAM" id="SSF46934">
    <property type="entry name" value="UBA-like"/>
    <property type="match status" value="2"/>
</dbReference>
<name>A0AA86P4D0_9EUKA</name>
<keyword evidence="4" id="KW-1185">Reference proteome</keyword>
<gene>
    <name evidence="2" type="ORF">HINF_LOCUS19677</name>
    <name evidence="3" type="ORF">HINF_LOCUS74491</name>
</gene>
<feature type="region of interest" description="Disordered" evidence="1">
    <location>
        <begin position="482"/>
        <end position="501"/>
    </location>
</feature>
<proteinExistence type="predicted"/>